<feature type="compositionally biased region" description="Basic and acidic residues" evidence="8">
    <location>
        <begin position="986"/>
        <end position="1008"/>
    </location>
</feature>
<evidence type="ECO:0000256" key="5">
    <source>
        <dbReference type="ARBA" id="ARBA00022801"/>
    </source>
</evidence>
<feature type="compositionally biased region" description="Polar residues" evidence="8">
    <location>
        <begin position="114"/>
        <end position="125"/>
    </location>
</feature>
<feature type="compositionally biased region" description="Pro residues" evidence="8">
    <location>
        <begin position="56"/>
        <end position="69"/>
    </location>
</feature>
<dbReference type="PROSITE" id="PS00973">
    <property type="entry name" value="USP_2"/>
    <property type="match status" value="1"/>
</dbReference>
<name>A0A427XU00_9TREE</name>
<keyword evidence="5" id="KW-0378">Hydrolase</keyword>
<feature type="compositionally biased region" description="Pro residues" evidence="8">
    <location>
        <begin position="1094"/>
        <end position="1104"/>
    </location>
</feature>
<evidence type="ECO:0000313" key="10">
    <source>
        <dbReference type="EMBL" id="RSH82211.1"/>
    </source>
</evidence>
<dbReference type="GO" id="GO:0070628">
    <property type="term" value="F:proteasome binding"/>
    <property type="evidence" value="ECO:0007669"/>
    <property type="project" value="TreeGrafter"/>
</dbReference>
<feature type="compositionally biased region" description="Pro residues" evidence="8">
    <location>
        <begin position="1"/>
        <end position="18"/>
    </location>
</feature>
<dbReference type="EMBL" id="RSCD01000027">
    <property type="protein sequence ID" value="RSH82211.1"/>
    <property type="molecule type" value="Genomic_DNA"/>
</dbReference>
<evidence type="ECO:0000256" key="6">
    <source>
        <dbReference type="ARBA" id="ARBA00022807"/>
    </source>
</evidence>
<dbReference type="OrthoDB" id="2420415at2759"/>
<gene>
    <name evidence="10" type="primary">UBP2</name>
    <name evidence="10" type="ORF">EHS25_005921</name>
</gene>
<keyword evidence="6" id="KW-0788">Thiol protease</keyword>
<dbReference type="GO" id="GO:0016579">
    <property type="term" value="P:protein deubiquitination"/>
    <property type="evidence" value="ECO:0007669"/>
    <property type="project" value="InterPro"/>
</dbReference>
<dbReference type="InterPro" id="IPR001394">
    <property type="entry name" value="Peptidase_C19_UCH"/>
</dbReference>
<evidence type="ECO:0000256" key="2">
    <source>
        <dbReference type="ARBA" id="ARBA00012759"/>
    </source>
</evidence>
<feature type="compositionally biased region" description="Low complexity" evidence="8">
    <location>
        <begin position="950"/>
        <end position="962"/>
    </location>
</feature>
<dbReference type="InterPro" id="IPR025305">
    <property type="entry name" value="UCH_repeat_domain"/>
</dbReference>
<accession>A0A427XU00</accession>
<evidence type="ECO:0000313" key="11">
    <source>
        <dbReference type="Proteomes" id="UP000279259"/>
    </source>
</evidence>
<proteinExistence type="predicted"/>
<dbReference type="PANTHER" id="PTHR43982:SF6">
    <property type="entry name" value="UBIQUITIN CARBOXYL-TERMINAL HYDROLASE 2-RELATED"/>
    <property type="match status" value="1"/>
</dbReference>
<dbReference type="InterPro" id="IPR018200">
    <property type="entry name" value="USP_CS"/>
</dbReference>
<feature type="coiled-coil region" evidence="7">
    <location>
        <begin position="1333"/>
        <end position="1360"/>
    </location>
</feature>
<dbReference type="Proteomes" id="UP000279259">
    <property type="component" value="Unassembled WGS sequence"/>
</dbReference>
<dbReference type="EC" id="3.4.19.12" evidence="2"/>
<dbReference type="InterPro" id="IPR038765">
    <property type="entry name" value="Papain-like_cys_pep_sf"/>
</dbReference>
<dbReference type="PROSITE" id="PS00972">
    <property type="entry name" value="USP_1"/>
    <property type="match status" value="1"/>
</dbReference>
<dbReference type="GO" id="GO:0004843">
    <property type="term" value="F:cysteine-type deubiquitinase activity"/>
    <property type="evidence" value="ECO:0007669"/>
    <property type="project" value="UniProtKB-EC"/>
</dbReference>
<dbReference type="Pfam" id="PF00443">
    <property type="entry name" value="UCH"/>
    <property type="match status" value="2"/>
</dbReference>
<dbReference type="GO" id="GO:0043161">
    <property type="term" value="P:proteasome-mediated ubiquitin-dependent protein catabolic process"/>
    <property type="evidence" value="ECO:0007669"/>
    <property type="project" value="InterPro"/>
</dbReference>
<keyword evidence="7" id="KW-0175">Coiled coil</keyword>
<evidence type="ECO:0000256" key="1">
    <source>
        <dbReference type="ARBA" id="ARBA00000707"/>
    </source>
</evidence>
<dbReference type="PANTHER" id="PTHR43982">
    <property type="entry name" value="UBIQUITIN CARBOXYL-TERMINAL HYDROLASE"/>
    <property type="match status" value="1"/>
</dbReference>
<comment type="caution">
    <text evidence="10">The sequence shown here is derived from an EMBL/GenBank/DDBJ whole genome shotgun (WGS) entry which is preliminary data.</text>
</comment>
<organism evidence="10 11">
    <name type="scientific">Saitozyma podzolica</name>
    <dbReference type="NCBI Taxonomy" id="1890683"/>
    <lineage>
        <taxon>Eukaryota</taxon>
        <taxon>Fungi</taxon>
        <taxon>Dikarya</taxon>
        <taxon>Basidiomycota</taxon>
        <taxon>Agaricomycotina</taxon>
        <taxon>Tremellomycetes</taxon>
        <taxon>Tremellales</taxon>
        <taxon>Trimorphomycetaceae</taxon>
        <taxon>Saitozyma</taxon>
    </lineage>
</organism>
<dbReference type="PROSITE" id="PS50235">
    <property type="entry name" value="USP_3"/>
    <property type="match status" value="1"/>
</dbReference>
<feature type="compositionally biased region" description="Low complexity" evidence="8">
    <location>
        <begin position="41"/>
        <end position="55"/>
    </location>
</feature>
<keyword evidence="11" id="KW-1185">Reference proteome</keyword>
<feature type="domain" description="USP" evidence="9">
    <location>
        <begin position="840"/>
        <end position="1440"/>
    </location>
</feature>
<keyword evidence="4" id="KW-0833">Ubl conjugation pathway</keyword>
<feature type="region of interest" description="Disordered" evidence="8">
    <location>
        <begin position="947"/>
        <end position="1052"/>
    </location>
</feature>
<evidence type="ECO:0000256" key="7">
    <source>
        <dbReference type="SAM" id="Coils"/>
    </source>
</evidence>
<evidence type="ECO:0000256" key="3">
    <source>
        <dbReference type="ARBA" id="ARBA00022670"/>
    </source>
</evidence>
<feature type="compositionally biased region" description="Pro residues" evidence="8">
    <location>
        <begin position="269"/>
        <end position="280"/>
    </location>
</feature>
<reference evidence="10 11" key="1">
    <citation type="submission" date="2018-11" db="EMBL/GenBank/DDBJ databases">
        <title>Genome sequence of Saitozyma podzolica DSM 27192.</title>
        <authorList>
            <person name="Aliyu H."/>
            <person name="Gorte O."/>
            <person name="Ochsenreither K."/>
        </authorList>
    </citation>
    <scope>NUCLEOTIDE SEQUENCE [LARGE SCALE GENOMIC DNA]</scope>
    <source>
        <strain evidence="10 11">DSM 27192</strain>
    </source>
</reference>
<protein>
    <recommendedName>
        <fullName evidence="2">ubiquitinyl hydrolase 1</fullName>
        <ecNumber evidence="2">3.4.19.12</ecNumber>
    </recommendedName>
</protein>
<evidence type="ECO:0000256" key="4">
    <source>
        <dbReference type="ARBA" id="ARBA00022786"/>
    </source>
</evidence>
<dbReference type="SUPFAM" id="SSF54001">
    <property type="entry name" value="Cysteine proteinases"/>
    <property type="match status" value="1"/>
</dbReference>
<evidence type="ECO:0000259" key="9">
    <source>
        <dbReference type="PROSITE" id="PS50235"/>
    </source>
</evidence>
<evidence type="ECO:0000256" key="8">
    <source>
        <dbReference type="SAM" id="MobiDB-lite"/>
    </source>
</evidence>
<feature type="compositionally biased region" description="Acidic residues" evidence="8">
    <location>
        <begin position="1009"/>
        <end position="1018"/>
    </location>
</feature>
<dbReference type="STRING" id="1890683.A0A427XU00"/>
<dbReference type="Gene3D" id="3.90.70.10">
    <property type="entry name" value="Cysteine proteinases"/>
    <property type="match status" value="2"/>
</dbReference>
<feature type="region of interest" description="Disordered" evidence="8">
    <location>
        <begin position="1086"/>
        <end position="1107"/>
    </location>
</feature>
<dbReference type="InterPro" id="IPR044635">
    <property type="entry name" value="UBP14-like"/>
</dbReference>
<feature type="region of interest" description="Disordered" evidence="8">
    <location>
        <begin position="247"/>
        <end position="307"/>
    </location>
</feature>
<dbReference type="InterPro" id="IPR028889">
    <property type="entry name" value="USP"/>
</dbReference>
<dbReference type="GO" id="GO:0061136">
    <property type="term" value="P:regulation of proteasomal protein catabolic process"/>
    <property type="evidence" value="ECO:0007669"/>
    <property type="project" value="TreeGrafter"/>
</dbReference>
<keyword evidence="3 10" id="KW-0645">Protease</keyword>
<dbReference type="Pfam" id="PF13446">
    <property type="entry name" value="RPT"/>
    <property type="match status" value="1"/>
</dbReference>
<feature type="region of interest" description="Disordered" evidence="8">
    <location>
        <begin position="1"/>
        <end position="224"/>
    </location>
</feature>
<sequence length="1487" mass="164671">MTADRPPQPPSSSPPLPSRSPRRSSTGPSVNAQYARAFQYHSPGGSSSTSSHPASTPKPPAKPLGPRSPEPSSASRRGLKDQPGSSRTKYYATLPAHPTSPMMGTRGMHEPSQDIHSFSPRSGATVTVGPATDVDVDMDAPHAPYRPPEAVIEPEEENPPPYPPGVVAEHIGEDDDVAAVSSSPLRERISSSTLAGTDRGAWQDGMQDSYGPDTFKSDSMERPQLGPGVLPRRWLALVHEHELVQPDIHELPQPAPKRPLSVQSTLSEPPLPGSPAPLSQPPAVSDDPSTSAHAPVSPVHPIHRSSTTSLPDYEHICTISDVHDALPGGQESRHEWYFCKTCWSWFRIVAGRGQHPQVDDMETWRRTVQDRADQEPRYRTIANSPGAFNTAFTERAKSWTTLNDVLQSRNVALLSEHHLHELPRLVHPSDEKRIERITVPDELDAFPHITMGALDDDPVLSSFPPPTQLPILYLSCSSDLWLLVEQGPAGQLPSALVKAFTAEKMSNPSPGLNGENSVNEAWTLLLTLLGNALFKGQRGWVNLNNPASPTRWACRSPENLRVGPVQKSDKISQDDVLQMDRYMLRTWVEIHLYLSAFQKRCEITGTQAGDVTPTPLEDQLGELLQLRTYLKNNVPYSDAVKGSCDSLGVTKWDVAATVERAYELQCSCCAAEAPRWLGALQTLSQQPIQGKGALQLLVATERSLGKFTSVDLDEAYRSIGYNGELIGVDAEDAPEDYILSVHKSAMGNTTSAAERQRLSEALVLIVDEAYAALSAPRDSIDDGLIMQYEMAVADFPGKTDHYRMCLDIIANSPGEERPGLRAYLSGNKEEVPPPRKDIPVGLHNIGNTCYLNSILQYLYSIKPLREAVLSFEQDTSVPPTPRKPEVERSRRFVRQLRLLFLQLYKSEQPAVRPDEELAYLAITRPEVDQYVEPPTVTAAPITLDSIPDIPNAASPSSTAVATPSPPPMSSEFPRSPPSSHSVLGKRVSEDRDSDGSSPEDRTRRKSEGVDADLLEEQVDSPTAMETEEGIETDRLETTSPARGPDSPSVGMDLAELDLKSPEREFPPSQPEQGDEMPSIVPAERVEVESSFEPPSVPPPLPPRPMARRESTLASGLRFGLQQDSAEVLINVLSQLELAFDPEPTPADSGERHLNLIQSLFSCKYRQQMFYQSESGAIEAQEPVESVFVHPIIGVEEEGKDLYDCLAELYLRGSEIEYEGKKGYIMDLMDRFPPMLYIQMRRSQFDLATGRERKTNTHIAFDQTLAMDRFLATEDSTLREQSIEITREVTRVRARLHQLRNHKPMSIPSTFEHAQDSLAQLQDLTELGITQDFLDALGNEKTEVTAEIGLLEEQLKELKRSLDGLWEGRREVEYELVAVYMHRGKTSGAGHYWTYQAWLPEHGDQFFKYNDETVTSVPKDEVLEDRTGSDANPALLCYVRKGQGLIDTLHREILEREEIPVVEGENEGGPEDVEVVMSNVDKDIEELL</sequence>
<comment type="catalytic activity">
    <reaction evidence="1">
        <text>Thiol-dependent hydrolysis of ester, thioester, amide, peptide and isopeptide bonds formed by the C-terminal Gly of ubiquitin (a 76-residue protein attached to proteins as an intracellular targeting signal).</text>
        <dbReference type="EC" id="3.4.19.12"/>
    </reaction>
</comment>